<evidence type="ECO:0000313" key="3">
    <source>
        <dbReference type="Proteomes" id="UP001374579"/>
    </source>
</evidence>
<dbReference type="SUPFAM" id="SSF47391">
    <property type="entry name" value="Dimerization-anchoring domain of cAMP-dependent PK regulatory subunit"/>
    <property type="match status" value="1"/>
</dbReference>
<feature type="domain" description="EF-hand" evidence="1">
    <location>
        <begin position="70"/>
        <end position="105"/>
    </location>
</feature>
<dbReference type="EMBL" id="JBAMIC010000010">
    <property type="protein sequence ID" value="KAK7101750.1"/>
    <property type="molecule type" value="Genomic_DNA"/>
</dbReference>
<accession>A0AAN9GCD9</accession>
<dbReference type="Pfam" id="PF24548">
    <property type="entry name" value="EF_EFCAB10_C"/>
    <property type="match status" value="1"/>
</dbReference>
<sequence length="145" mass="16390">MAADEAPSMPPTRVEEADEYLTRHRVLDLFNNLTSQLIYARPENPKTFITDVLTRLQKSKSTQFDLPCLFDESNIASIFGMLDPTGRGFISHQQYKEALVTLGIKDFDQEPIGHDVDRINMDTFVREAKDGLVRASATFAENEGH</sequence>
<evidence type="ECO:0000259" key="1">
    <source>
        <dbReference type="PROSITE" id="PS50222"/>
    </source>
</evidence>
<reference evidence="2 3" key="1">
    <citation type="submission" date="2024-02" db="EMBL/GenBank/DDBJ databases">
        <title>Chromosome-scale genome assembly of the rough periwinkle Littorina saxatilis.</title>
        <authorList>
            <person name="De Jode A."/>
            <person name="Faria R."/>
            <person name="Formenti G."/>
            <person name="Sims Y."/>
            <person name="Smith T.P."/>
            <person name="Tracey A."/>
            <person name="Wood J.M.D."/>
            <person name="Zagrodzka Z.B."/>
            <person name="Johannesson K."/>
            <person name="Butlin R.K."/>
            <person name="Leder E.H."/>
        </authorList>
    </citation>
    <scope>NUCLEOTIDE SEQUENCE [LARGE SCALE GENOMIC DNA]</scope>
    <source>
        <strain evidence="2">Snail1</strain>
        <tissue evidence="2">Muscle</tissue>
    </source>
</reference>
<organism evidence="2 3">
    <name type="scientific">Littorina saxatilis</name>
    <dbReference type="NCBI Taxonomy" id="31220"/>
    <lineage>
        <taxon>Eukaryota</taxon>
        <taxon>Metazoa</taxon>
        <taxon>Spiralia</taxon>
        <taxon>Lophotrochozoa</taxon>
        <taxon>Mollusca</taxon>
        <taxon>Gastropoda</taxon>
        <taxon>Caenogastropoda</taxon>
        <taxon>Littorinimorpha</taxon>
        <taxon>Littorinoidea</taxon>
        <taxon>Littorinidae</taxon>
        <taxon>Littorina</taxon>
    </lineage>
</organism>
<dbReference type="GO" id="GO:0005509">
    <property type="term" value="F:calcium ion binding"/>
    <property type="evidence" value="ECO:0007669"/>
    <property type="project" value="InterPro"/>
</dbReference>
<dbReference type="InterPro" id="IPR011992">
    <property type="entry name" value="EF-hand-dom_pair"/>
</dbReference>
<dbReference type="CDD" id="cd22976">
    <property type="entry name" value="DD_EFCAB10"/>
    <property type="match status" value="1"/>
</dbReference>
<dbReference type="PROSITE" id="PS50222">
    <property type="entry name" value="EF_HAND_2"/>
    <property type="match status" value="1"/>
</dbReference>
<proteinExistence type="predicted"/>
<dbReference type="InterPro" id="IPR002048">
    <property type="entry name" value="EF_hand_dom"/>
</dbReference>
<keyword evidence="3" id="KW-1185">Reference proteome</keyword>
<dbReference type="PANTHER" id="PTHR21847:SF1">
    <property type="entry name" value="EF-HAND CALCIUM-BINDING DOMAIN-CONTAINING PROTEIN 10"/>
    <property type="match status" value="1"/>
</dbReference>
<protein>
    <recommendedName>
        <fullName evidence="1">EF-hand domain-containing protein</fullName>
    </recommendedName>
</protein>
<dbReference type="InterPro" id="IPR056587">
    <property type="entry name" value="EF_EFCAB10_C"/>
</dbReference>
<dbReference type="SUPFAM" id="SSF47473">
    <property type="entry name" value="EF-hand"/>
    <property type="match status" value="1"/>
</dbReference>
<dbReference type="Gene3D" id="1.20.890.10">
    <property type="entry name" value="cAMP-dependent protein kinase regulatory subunit, dimerization-anchoring domain"/>
    <property type="match status" value="1"/>
</dbReference>
<gene>
    <name evidence="2" type="ORF">V1264_020085</name>
</gene>
<dbReference type="PANTHER" id="PTHR21847">
    <property type="entry name" value="EF-HAND CALCIUM-BINDING DOMAIN-CONTAINING PROTEIN 10"/>
    <property type="match status" value="1"/>
</dbReference>
<dbReference type="InterPro" id="IPR049760">
    <property type="entry name" value="DD_EFCAB10"/>
</dbReference>
<dbReference type="InterPro" id="IPR039879">
    <property type="entry name" value="EFC10"/>
</dbReference>
<dbReference type="AlphaFoldDB" id="A0AAN9GCD9"/>
<comment type="caution">
    <text evidence="2">The sequence shown here is derived from an EMBL/GenBank/DDBJ whole genome shotgun (WGS) entry which is preliminary data.</text>
</comment>
<dbReference type="Proteomes" id="UP001374579">
    <property type="component" value="Unassembled WGS sequence"/>
</dbReference>
<evidence type="ECO:0000313" key="2">
    <source>
        <dbReference type="EMBL" id="KAK7101750.1"/>
    </source>
</evidence>
<name>A0AAN9GCD9_9CAEN</name>